<reference evidence="13 14" key="1">
    <citation type="submission" date="2024-02" db="EMBL/GenBank/DDBJ databases">
        <title>Identification of pathogenicity and growth-promoting function of Pseudomonas putida variant.</title>
        <authorList>
            <person name="Sun J."/>
        </authorList>
    </citation>
    <scope>NUCLEOTIDE SEQUENCE [LARGE SCALE GENOMIC DNA]</scope>
    <source>
        <strain evidence="13 14">A03</strain>
    </source>
</reference>
<proteinExistence type="inferred from homology"/>
<evidence type="ECO:0000256" key="9">
    <source>
        <dbReference type="ARBA" id="ARBA00023047"/>
    </source>
</evidence>
<feature type="transmembrane region" description="Helical" evidence="11">
    <location>
        <begin position="230"/>
        <end position="251"/>
    </location>
</feature>
<evidence type="ECO:0000256" key="2">
    <source>
        <dbReference type="ARBA" id="ARBA00007783"/>
    </source>
</evidence>
<name>A0ABU8QV21_9PSED</name>
<dbReference type="PANTHER" id="PTHR30413">
    <property type="entry name" value="INNER MEMBRANE TRANSPORT PERMEASE"/>
    <property type="match status" value="1"/>
</dbReference>
<evidence type="ECO:0000256" key="1">
    <source>
        <dbReference type="ARBA" id="ARBA00004651"/>
    </source>
</evidence>
<comment type="subcellular location">
    <subcellularLocation>
        <location evidence="11">Cell inner membrane</location>
        <topology evidence="11">Multi-pass membrane protein</topology>
    </subcellularLocation>
    <subcellularLocation>
        <location evidence="1">Cell membrane</location>
        <topology evidence="1">Multi-pass membrane protein</topology>
    </subcellularLocation>
</comment>
<evidence type="ECO:0000256" key="7">
    <source>
        <dbReference type="ARBA" id="ARBA00022903"/>
    </source>
</evidence>
<keyword evidence="3 11" id="KW-0813">Transport</keyword>
<feature type="domain" description="ABC transmembrane type-2" evidence="12">
    <location>
        <begin position="29"/>
        <end position="254"/>
    </location>
</feature>
<feature type="transmembrane region" description="Helical" evidence="11">
    <location>
        <begin position="67"/>
        <end position="85"/>
    </location>
</feature>
<dbReference type="Proteomes" id="UP001380290">
    <property type="component" value="Unassembled WGS sequence"/>
</dbReference>
<feature type="transmembrane region" description="Helical" evidence="11">
    <location>
        <begin position="106"/>
        <end position="132"/>
    </location>
</feature>
<evidence type="ECO:0000256" key="10">
    <source>
        <dbReference type="ARBA" id="ARBA00023136"/>
    </source>
</evidence>
<dbReference type="InterPro" id="IPR000412">
    <property type="entry name" value="ABC_2_transport"/>
</dbReference>
<accession>A0ABU8QV21</accession>
<protein>
    <recommendedName>
        <fullName evidence="11">Transport permease protein</fullName>
    </recommendedName>
</protein>
<evidence type="ECO:0000259" key="12">
    <source>
        <dbReference type="PROSITE" id="PS51012"/>
    </source>
</evidence>
<feature type="transmembrane region" description="Helical" evidence="11">
    <location>
        <begin position="28"/>
        <end position="55"/>
    </location>
</feature>
<evidence type="ECO:0000256" key="5">
    <source>
        <dbReference type="ARBA" id="ARBA00022597"/>
    </source>
</evidence>
<feature type="transmembrane region" description="Helical" evidence="11">
    <location>
        <begin position="144"/>
        <end position="165"/>
    </location>
</feature>
<dbReference type="InterPro" id="IPR047817">
    <property type="entry name" value="ABC2_TM_bact-type"/>
</dbReference>
<evidence type="ECO:0000256" key="11">
    <source>
        <dbReference type="RuleBase" id="RU361157"/>
    </source>
</evidence>
<keyword evidence="4 11" id="KW-1003">Cell membrane</keyword>
<keyword evidence="8 11" id="KW-1133">Transmembrane helix</keyword>
<keyword evidence="10 11" id="KW-0472">Membrane</keyword>
<dbReference type="PROSITE" id="PS51012">
    <property type="entry name" value="ABC_TM2"/>
    <property type="match status" value="1"/>
</dbReference>
<dbReference type="InterPro" id="IPR013525">
    <property type="entry name" value="ABC2_TM"/>
</dbReference>
<evidence type="ECO:0000313" key="14">
    <source>
        <dbReference type="Proteomes" id="UP001380290"/>
    </source>
</evidence>
<comment type="similarity">
    <text evidence="2 11">Belongs to the ABC-2 integral membrane protein family.</text>
</comment>
<comment type="caution">
    <text evidence="13">The sequence shown here is derived from an EMBL/GenBank/DDBJ whole genome shotgun (WGS) entry which is preliminary data.</text>
</comment>
<keyword evidence="14" id="KW-1185">Reference proteome</keyword>
<dbReference type="Pfam" id="PF01061">
    <property type="entry name" value="ABC2_membrane"/>
    <property type="match status" value="1"/>
</dbReference>
<sequence>MFSVLWQHRKLIHALSKREVASRYRGSYLGICWAVLTPAFMLAVYTFVFSVVFNAKWGDSGHSKTEFALILFTGLVVFSVFSECISRAPGLVVANASYVKKVIFPLEILALVTLVGALFNLLVSLLVWMLFYLVCFGLPPLTGLLLPLVLLPLVLFVLGLSWLLASLGVFLRDVGQMVGVLVTALMFMSPIFYPLSAIPEDYRYLLELNPLTHVIEQARAVLLWGQLPAFGNWALSLGAGFICAWGGFAWFQKTRKGFADVL</sequence>
<keyword evidence="5" id="KW-0762">Sugar transport</keyword>
<evidence type="ECO:0000256" key="3">
    <source>
        <dbReference type="ARBA" id="ARBA00022448"/>
    </source>
</evidence>
<evidence type="ECO:0000256" key="4">
    <source>
        <dbReference type="ARBA" id="ARBA00022475"/>
    </source>
</evidence>
<evidence type="ECO:0000256" key="6">
    <source>
        <dbReference type="ARBA" id="ARBA00022692"/>
    </source>
</evidence>
<dbReference type="PRINTS" id="PR00164">
    <property type="entry name" value="ABC2TRNSPORT"/>
</dbReference>
<evidence type="ECO:0000313" key="13">
    <source>
        <dbReference type="EMBL" id="MEJ5864506.1"/>
    </source>
</evidence>
<dbReference type="PIRSF" id="PIRSF006648">
    <property type="entry name" value="DrrB"/>
    <property type="match status" value="1"/>
</dbReference>
<dbReference type="PANTHER" id="PTHR30413:SF10">
    <property type="entry name" value="CAPSULE POLYSACCHARIDE EXPORT INNER-MEMBRANE PROTEIN CTRC"/>
    <property type="match status" value="1"/>
</dbReference>
<dbReference type="EMBL" id="JBBHLC010000041">
    <property type="protein sequence ID" value="MEJ5864506.1"/>
    <property type="molecule type" value="Genomic_DNA"/>
</dbReference>
<keyword evidence="6 11" id="KW-0812">Transmembrane</keyword>
<organism evidence="13 14">
    <name type="scientific">Pseudomonas farsensis</name>
    <dbReference type="NCBI Taxonomy" id="2745492"/>
    <lineage>
        <taxon>Bacteria</taxon>
        <taxon>Pseudomonadati</taxon>
        <taxon>Pseudomonadota</taxon>
        <taxon>Gammaproteobacteria</taxon>
        <taxon>Pseudomonadales</taxon>
        <taxon>Pseudomonadaceae</taxon>
        <taxon>Pseudomonas</taxon>
    </lineage>
</organism>
<feature type="transmembrane region" description="Helical" evidence="11">
    <location>
        <begin position="177"/>
        <end position="195"/>
    </location>
</feature>
<evidence type="ECO:0000256" key="8">
    <source>
        <dbReference type="ARBA" id="ARBA00022989"/>
    </source>
</evidence>
<gene>
    <name evidence="13" type="ORF">V7S98_14865</name>
</gene>
<keyword evidence="9" id="KW-0625">Polysaccharide transport</keyword>
<keyword evidence="7" id="KW-0972">Capsule biogenesis/degradation</keyword>